<dbReference type="EMBL" id="JAFBEE010000006">
    <property type="protein sequence ID" value="MBM7614760.1"/>
    <property type="molecule type" value="Genomic_DNA"/>
</dbReference>
<evidence type="ECO:0000256" key="1">
    <source>
        <dbReference type="SAM" id="Phobius"/>
    </source>
</evidence>
<sequence length="148" mass="16985">MRIFVFRKRDLYITIGVVIALIIGLIILGQLSEERPVSSNSQLKYNYQKLLPEEANIFIQNNPQIVILDVRSQQDYNQGHISNAQFVPYKDLKAQMATLSPDDTYLIYCDNGKESLKASKLMAESGFPRVFALIGGYQKWPYEIKKVH</sequence>
<dbReference type="SUPFAM" id="SSF52821">
    <property type="entry name" value="Rhodanese/Cell cycle control phosphatase"/>
    <property type="match status" value="1"/>
</dbReference>
<evidence type="ECO:0000313" key="3">
    <source>
        <dbReference type="EMBL" id="MBM7614760.1"/>
    </source>
</evidence>
<keyword evidence="1" id="KW-1133">Transmembrane helix</keyword>
<comment type="caution">
    <text evidence="3">The sequence shown here is derived from an EMBL/GenBank/DDBJ whole genome shotgun (WGS) entry which is preliminary data.</text>
</comment>
<dbReference type="CDD" id="cd00158">
    <property type="entry name" value="RHOD"/>
    <property type="match status" value="1"/>
</dbReference>
<dbReference type="Pfam" id="PF00581">
    <property type="entry name" value="Rhodanese"/>
    <property type="match status" value="1"/>
</dbReference>
<dbReference type="PANTHER" id="PTHR43031">
    <property type="entry name" value="FAD-DEPENDENT OXIDOREDUCTASE"/>
    <property type="match status" value="1"/>
</dbReference>
<dbReference type="Gene3D" id="3.40.250.10">
    <property type="entry name" value="Rhodanese-like domain"/>
    <property type="match status" value="1"/>
</dbReference>
<dbReference type="PANTHER" id="PTHR43031:SF16">
    <property type="entry name" value="OXIDOREDUCTASE"/>
    <property type="match status" value="1"/>
</dbReference>
<evidence type="ECO:0000313" key="4">
    <source>
        <dbReference type="Proteomes" id="UP001314796"/>
    </source>
</evidence>
<feature type="transmembrane region" description="Helical" evidence="1">
    <location>
        <begin position="12"/>
        <end position="31"/>
    </location>
</feature>
<keyword evidence="1" id="KW-0812">Transmembrane</keyword>
<name>A0ABS2NP87_9FIRM</name>
<accession>A0ABS2NP87</accession>
<dbReference type="SMART" id="SM00450">
    <property type="entry name" value="RHOD"/>
    <property type="match status" value="1"/>
</dbReference>
<gene>
    <name evidence="3" type="ORF">JOC73_001274</name>
</gene>
<dbReference type="PROSITE" id="PS50206">
    <property type="entry name" value="RHODANESE_3"/>
    <property type="match status" value="1"/>
</dbReference>
<proteinExistence type="predicted"/>
<dbReference type="InterPro" id="IPR001763">
    <property type="entry name" value="Rhodanese-like_dom"/>
</dbReference>
<dbReference type="RefSeq" id="WP_204401279.1">
    <property type="nucleotide sequence ID" value="NZ_JAFBEE010000006.1"/>
</dbReference>
<keyword evidence="1" id="KW-0472">Membrane</keyword>
<keyword evidence="4" id="KW-1185">Reference proteome</keyword>
<organism evidence="3 4">
    <name type="scientific">Alkaliphilus hydrothermalis</name>
    <dbReference type="NCBI Taxonomy" id="1482730"/>
    <lineage>
        <taxon>Bacteria</taxon>
        <taxon>Bacillati</taxon>
        <taxon>Bacillota</taxon>
        <taxon>Clostridia</taxon>
        <taxon>Peptostreptococcales</taxon>
        <taxon>Natronincolaceae</taxon>
        <taxon>Alkaliphilus</taxon>
    </lineage>
</organism>
<reference evidence="3 4" key="1">
    <citation type="submission" date="2021-01" db="EMBL/GenBank/DDBJ databases">
        <title>Genomic Encyclopedia of Type Strains, Phase IV (KMG-IV): sequencing the most valuable type-strain genomes for metagenomic binning, comparative biology and taxonomic classification.</title>
        <authorList>
            <person name="Goeker M."/>
        </authorList>
    </citation>
    <scope>NUCLEOTIDE SEQUENCE [LARGE SCALE GENOMIC DNA]</scope>
    <source>
        <strain evidence="3 4">DSM 25890</strain>
    </source>
</reference>
<evidence type="ECO:0000259" key="2">
    <source>
        <dbReference type="PROSITE" id="PS50206"/>
    </source>
</evidence>
<dbReference type="InterPro" id="IPR050229">
    <property type="entry name" value="GlpE_sulfurtransferase"/>
</dbReference>
<protein>
    <submittedName>
        <fullName evidence="3">Rhodanese-related sulfurtransferase</fullName>
    </submittedName>
</protein>
<dbReference type="InterPro" id="IPR036873">
    <property type="entry name" value="Rhodanese-like_dom_sf"/>
</dbReference>
<feature type="domain" description="Rhodanese" evidence="2">
    <location>
        <begin position="61"/>
        <end position="146"/>
    </location>
</feature>
<dbReference type="Proteomes" id="UP001314796">
    <property type="component" value="Unassembled WGS sequence"/>
</dbReference>